<dbReference type="AlphaFoldDB" id="M1DLT1"/>
<dbReference type="HOGENOM" id="CLU_029307_12_0_1"/>
<reference evidence="3" key="1">
    <citation type="journal article" date="2011" name="Nature">
        <title>Genome sequence and analysis of the tuber crop potato.</title>
        <authorList>
            <consortium name="The Potato Genome Sequencing Consortium"/>
        </authorList>
    </citation>
    <scope>NUCLEOTIDE SEQUENCE [LARGE SCALE GENOMIC DNA]</scope>
    <source>
        <strain evidence="3">cv. DM1-3 516 R44</strain>
    </source>
</reference>
<accession>M1DLT1</accession>
<evidence type="ECO:0000313" key="2">
    <source>
        <dbReference type="EnsemblPlants" id="PGSC0003DMT400091051"/>
    </source>
</evidence>
<dbReference type="InParanoid" id="M1DLT1"/>
<dbReference type="GO" id="GO:0009523">
    <property type="term" value="C:photosystem II"/>
    <property type="evidence" value="ECO:0000318"/>
    <property type="project" value="GO_Central"/>
</dbReference>
<dbReference type="EnsemblPlants" id="PGSC0003DMT400091051">
    <property type="protein sequence ID" value="PGSC0003DMT400091051"/>
    <property type="gene ID" value="PGSC0003DMG400040622"/>
</dbReference>
<dbReference type="PANTHER" id="PTHR33180:SF31">
    <property type="entry name" value="POLYPROTEIN PROTEIN"/>
    <property type="match status" value="1"/>
</dbReference>
<dbReference type="PaxDb" id="4113-PGSC0003DMT400091051"/>
<dbReference type="Pfam" id="PF20167">
    <property type="entry name" value="Transposase_32"/>
    <property type="match status" value="1"/>
</dbReference>
<dbReference type="InterPro" id="IPR046796">
    <property type="entry name" value="Transposase_32_dom"/>
</dbReference>
<reference evidence="2" key="2">
    <citation type="submission" date="2015-06" db="UniProtKB">
        <authorList>
            <consortium name="EnsemblPlants"/>
        </authorList>
    </citation>
    <scope>IDENTIFICATION</scope>
    <source>
        <strain evidence="2">DM1-3 516 R44</strain>
    </source>
</reference>
<evidence type="ECO:0000313" key="3">
    <source>
        <dbReference type="Proteomes" id="UP000011115"/>
    </source>
</evidence>
<dbReference type="Gramene" id="PGSC0003DMT400091051">
    <property type="protein sequence ID" value="PGSC0003DMT400091051"/>
    <property type="gene ID" value="PGSC0003DMG400040622"/>
</dbReference>
<protein>
    <recommendedName>
        <fullName evidence="1">Putative plant transposon protein domain-containing protein</fullName>
    </recommendedName>
</protein>
<name>M1DLT1_SOLTU</name>
<dbReference type="GO" id="GO:0009579">
    <property type="term" value="C:thylakoid"/>
    <property type="evidence" value="ECO:0000318"/>
    <property type="project" value="GO_Central"/>
</dbReference>
<proteinExistence type="predicted"/>
<dbReference type="PANTHER" id="PTHR33180">
    <property type="entry name" value="PHOTOSYSTEM II CP43 REACTION CENTER PROTEIN"/>
    <property type="match status" value="1"/>
</dbReference>
<feature type="domain" description="Putative plant transposon protein" evidence="1">
    <location>
        <begin position="100"/>
        <end position="243"/>
    </location>
</feature>
<evidence type="ECO:0000259" key="1">
    <source>
        <dbReference type="Pfam" id="PF20167"/>
    </source>
</evidence>
<keyword evidence="3" id="KW-1185">Reference proteome</keyword>
<dbReference type="Proteomes" id="UP000011115">
    <property type="component" value="Unassembled WGS sequence"/>
</dbReference>
<sequence length="302" mass="34175">MSSSSSSPKSKGFLYNSRHQLGVDLALSWTGVQRTLKSTRTTCERRFTKETKVPQEILSLQVKKKKKKKGRKLGPIPQLLESCVRDLNQGFRDLSSYVEARDLMPKGKKKASTFKPVYFVKVCDKKVKCHCSDINAVLGCSTDIMHHYIDLVQKKTFEDLKGWLAPLISDATPRFIGNTIMPSQNESILRHLEAACLGSIISHQTLNLGFLIEHEMIMRAKKRHTSLSFPVLITKMCKRDCVPVDEKKNMEVTPTSSTEIQLIEAEYLRDEADRRKAVAVDTSLKVDVETLSKEAIMPPQYS</sequence>
<organism evidence="2 3">
    <name type="scientific">Solanum tuberosum</name>
    <name type="common">Potato</name>
    <dbReference type="NCBI Taxonomy" id="4113"/>
    <lineage>
        <taxon>Eukaryota</taxon>
        <taxon>Viridiplantae</taxon>
        <taxon>Streptophyta</taxon>
        <taxon>Embryophyta</taxon>
        <taxon>Tracheophyta</taxon>
        <taxon>Spermatophyta</taxon>
        <taxon>Magnoliopsida</taxon>
        <taxon>eudicotyledons</taxon>
        <taxon>Gunneridae</taxon>
        <taxon>Pentapetalae</taxon>
        <taxon>asterids</taxon>
        <taxon>lamiids</taxon>
        <taxon>Solanales</taxon>
        <taxon>Solanaceae</taxon>
        <taxon>Solanoideae</taxon>
        <taxon>Solaneae</taxon>
        <taxon>Solanum</taxon>
    </lineage>
</organism>